<reference evidence="7 8" key="1">
    <citation type="submission" date="2018-05" db="EMBL/GenBank/DDBJ databases">
        <title>Genomic Encyclopedia of Type Strains, Phase IV (KMG-IV): sequencing the most valuable type-strain genomes for metagenomic binning, comparative biology and taxonomic classification.</title>
        <authorList>
            <person name="Goeker M."/>
        </authorList>
    </citation>
    <scope>NUCLEOTIDE SEQUENCE [LARGE SCALE GENOMIC DNA]</scope>
    <source>
        <strain evidence="7 8">DSM 566</strain>
    </source>
</reference>
<dbReference type="InterPro" id="IPR043148">
    <property type="entry name" value="TagF_C"/>
</dbReference>
<dbReference type="InterPro" id="IPR043149">
    <property type="entry name" value="TagF_N"/>
</dbReference>
<organism evidence="7 8">
    <name type="scientific">Sphaerotilus hippei</name>
    <dbReference type="NCBI Taxonomy" id="744406"/>
    <lineage>
        <taxon>Bacteria</taxon>
        <taxon>Pseudomonadati</taxon>
        <taxon>Pseudomonadota</taxon>
        <taxon>Betaproteobacteria</taxon>
        <taxon>Burkholderiales</taxon>
        <taxon>Sphaerotilaceae</taxon>
        <taxon>Sphaerotilus</taxon>
    </lineage>
</organism>
<dbReference type="Gene3D" id="3.40.50.12580">
    <property type="match status" value="1"/>
</dbReference>
<comment type="caution">
    <text evidence="7">The sequence shown here is derived from an EMBL/GenBank/DDBJ whole genome shotgun (WGS) entry which is preliminary data.</text>
</comment>
<sequence>MLVHAASPAVPGPVAGTDVAARLEQLEASNAQMVEAIDQLVSALLDTRAELAEARKPAPPDTSRPLLEARLQELEKTVALERCLQDLTAVSRAHLKRRLAVFVGTTYLGCNVKYAWLAARDAAAAQDMDIWFLPHDARQEAQILSLTPDCFPHNWDAWSAEDVQRALEAAVVVTSDHFLNPNPYAAALLAGARQVQLWHGISIKEIGLRNLVGLKHMSPRMGRVMATCGPYASLVGTAAHQLDEWQRWFSFEHYAALGYARNDVLHREPSTADLLNVDHDTRERMQATRRAGRKVWFYAPTFRDGKGLAWLLEAGLDELAAAVQRQGDLLVLNVHPVEAPQVHKVAPLYPSICFVAPRTDIYPLLRDSDALITDYSSVMFDYLHLDRPVLLYRPDHEAYVSQSRQLFDAKLDDALPGVLVHRMDELVQALRRLRHDTHGAARRALRARLFDHEDGASASRLLVHIDEQLQLALDRHVPGRR</sequence>
<keyword evidence="8" id="KW-1185">Reference proteome</keyword>
<dbReference type="GO" id="GO:0047355">
    <property type="term" value="F:CDP-glycerol glycerophosphotransferase activity"/>
    <property type="evidence" value="ECO:0007669"/>
    <property type="project" value="InterPro"/>
</dbReference>
<dbReference type="PANTHER" id="PTHR37316">
    <property type="entry name" value="TEICHOIC ACID GLYCEROL-PHOSPHATE PRIMASE"/>
    <property type="match status" value="1"/>
</dbReference>
<dbReference type="AlphaFoldDB" id="A0A318H2D8"/>
<evidence type="ECO:0000256" key="6">
    <source>
        <dbReference type="ARBA" id="ARBA00023136"/>
    </source>
</evidence>
<evidence type="ECO:0000256" key="2">
    <source>
        <dbReference type="ARBA" id="ARBA00010488"/>
    </source>
</evidence>
<evidence type="ECO:0000256" key="1">
    <source>
        <dbReference type="ARBA" id="ARBA00004202"/>
    </source>
</evidence>
<evidence type="ECO:0000313" key="7">
    <source>
        <dbReference type="EMBL" id="PXW91925.1"/>
    </source>
</evidence>
<protein>
    <submittedName>
        <fullName evidence="7">CDP-glycerol glycerophosphotransferase</fullName>
    </submittedName>
</protein>
<evidence type="ECO:0000256" key="5">
    <source>
        <dbReference type="ARBA" id="ARBA00022944"/>
    </source>
</evidence>
<dbReference type="EMBL" id="QJJS01000029">
    <property type="protein sequence ID" value="PXW91925.1"/>
    <property type="molecule type" value="Genomic_DNA"/>
</dbReference>
<accession>A0A318H2D8</accession>
<evidence type="ECO:0000313" key="8">
    <source>
        <dbReference type="Proteomes" id="UP000247811"/>
    </source>
</evidence>
<dbReference type="InterPro" id="IPR007554">
    <property type="entry name" value="Glycerophosphate_synth"/>
</dbReference>
<proteinExistence type="inferred from homology"/>
<dbReference type="GO" id="GO:0005886">
    <property type="term" value="C:plasma membrane"/>
    <property type="evidence" value="ECO:0007669"/>
    <property type="project" value="UniProtKB-SubCell"/>
</dbReference>
<dbReference type="GO" id="GO:0019350">
    <property type="term" value="P:teichoic acid biosynthetic process"/>
    <property type="evidence" value="ECO:0007669"/>
    <property type="project" value="UniProtKB-KW"/>
</dbReference>
<keyword evidence="5" id="KW-0777">Teichoic acid biosynthesis</keyword>
<comment type="subcellular location">
    <subcellularLocation>
        <location evidence="1">Cell membrane</location>
        <topology evidence="1">Peripheral membrane protein</topology>
    </subcellularLocation>
</comment>
<dbReference type="RefSeq" id="WP_170130812.1">
    <property type="nucleotide sequence ID" value="NZ_QJJS01000029.1"/>
</dbReference>
<dbReference type="Proteomes" id="UP000247811">
    <property type="component" value="Unassembled WGS sequence"/>
</dbReference>
<keyword evidence="4 7" id="KW-0808">Transferase</keyword>
<dbReference type="PANTHER" id="PTHR37316:SF3">
    <property type="entry name" value="TEICHOIC ACID GLYCEROL-PHOSPHATE TRANSFERASE"/>
    <property type="match status" value="1"/>
</dbReference>
<keyword evidence="3" id="KW-1003">Cell membrane</keyword>
<dbReference type="Gene3D" id="3.40.50.11820">
    <property type="match status" value="1"/>
</dbReference>
<dbReference type="InterPro" id="IPR051612">
    <property type="entry name" value="Teichoic_Acid_Biosynth"/>
</dbReference>
<keyword evidence="6" id="KW-0472">Membrane</keyword>
<evidence type="ECO:0000256" key="3">
    <source>
        <dbReference type="ARBA" id="ARBA00022475"/>
    </source>
</evidence>
<dbReference type="Pfam" id="PF04464">
    <property type="entry name" value="Glyphos_transf"/>
    <property type="match status" value="1"/>
</dbReference>
<gene>
    <name evidence="7" type="ORF">C7444_1294</name>
</gene>
<name>A0A318H2D8_9BURK</name>
<evidence type="ECO:0000256" key="4">
    <source>
        <dbReference type="ARBA" id="ARBA00022679"/>
    </source>
</evidence>
<dbReference type="SUPFAM" id="SSF53756">
    <property type="entry name" value="UDP-Glycosyltransferase/glycogen phosphorylase"/>
    <property type="match status" value="1"/>
</dbReference>
<comment type="similarity">
    <text evidence="2">Belongs to the CDP-glycerol glycerophosphotransferase family.</text>
</comment>